<feature type="active site" description="Phosphocysteine intermediate; for EIIB activity" evidence="11">
    <location>
        <position position="208"/>
    </location>
</feature>
<evidence type="ECO:0000256" key="5">
    <source>
        <dbReference type="ARBA" id="ARBA00022679"/>
    </source>
</evidence>
<protein>
    <submittedName>
        <fullName evidence="17">PTS system, beta-glucoside-specific IIABC component</fullName>
    </submittedName>
</protein>
<feature type="domain" description="PTS EIIC type-1" evidence="16">
    <location>
        <begin position="291"/>
        <end position="684"/>
    </location>
</feature>
<dbReference type="GO" id="GO:0005886">
    <property type="term" value="C:plasma membrane"/>
    <property type="evidence" value="ECO:0007669"/>
    <property type="project" value="UniProtKB-SubCell"/>
</dbReference>
<name>A0A2K8NUP2_9MOLU</name>
<dbReference type="InterPro" id="IPR001996">
    <property type="entry name" value="PTS_IIB_1"/>
</dbReference>
<feature type="transmembrane region" description="Helical" evidence="13">
    <location>
        <begin position="502"/>
        <end position="525"/>
    </location>
</feature>
<dbReference type="PANTHER" id="PTHR30175">
    <property type="entry name" value="PHOSPHOTRANSFERASE SYSTEM TRANSPORT PROTEIN"/>
    <property type="match status" value="1"/>
</dbReference>
<evidence type="ECO:0000313" key="17">
    <source>
        <dbReference type="EMBL" id="ATZ17562.1"/>
    </source>
</evidence>
<dbReference type="GO" id="GO:0016301">
    <property type="term" value="F:kinase activity"/>
    <property type="evidence" value="ECO:0007669"/>
    <property type="project" value="UniProtKB-KW"/>
</dbReference>
<dbReference type="PROSITE" id="PS00371">
    <property type="entry name" value="PTS_EIIA_TYPE_1_HIS"/>
    <property type="match status" value="1"/>
</dbReference>
<evidence type="ECO:0000256" key="4">
    <source>
        <dbReference type="ARBA" id="ARBA00022597"/>
    </source>
</evidence>
<keyword evidence="2" id="KW-0813">Transport</keyword>
<keyword evidence="6" id="KW-0598">Phosphotransferase system</keyword>
<dbReference type="RefSeq" id="WP_100618557.1">
    <property type="nucleotide sequence ID" value="NZ_CP024963.1"/>
</dbReference>
<dbReference type="Gene3D" id="2.70.70.10">
    <property type="entry name" value="Glucose Permease (Domain IIA)"/>
    <property type="match status" value="1"/>
</dbReference>
<dbReference type="AlphaFoldDB" id="A0A2K8NUP2"/>
<evidence type="ECO:0000259" key="16">
    <source>
        <dbReference type="PROSITE" id="PS51103"/>
    </source>
</evidence>
<dbReference type="EMBL" id="CP024963">
    <property type="protein sequence ID" value="ATZ17562.1"/>
    <property type="molecule type" value="Genomic_DNA"/>
</dbReference>
<feature type="transmembrane region" description="Helical" evidence="13">
    <location>
        <begin position="545"/>
        <end position="565"/>
    </location>
</feature>
<evidence type="ECO:0000313" key="18">
    <source>
        <dbReference type="Proteomes" id="UP000232063"/>
    </source>
</evidence>
<keyword evidence="7 13" id="KW-0812">Transmembrane</keyword>
<dbReference type="InterPro" id="IPR001127">
    <property type="entry name" value="PTS_EIIA_1_perm"/>
</dbReference>
<dbReference type="PROSITE" id="PS01035">
    <property type="entry name" value="PTS_EIIB_TYPE_1_CYS"/>
    <property type="match status" value="1"/>
</dbReference>
<evidence type="ECO:0000256" key="11">
    <source>
        <dbReference type="PROSITE-ProRule" id="PRU00421"/>
    </source>
</evidence>
<keyword evidence="3" id="KW-1003">Cell membrane</keyword>
<dbReference type="GO" id="GO:0090563">
    <property type="term" value="F:protein-phosphocysteine-sugar phosphotransferase activity"/>
    <property type="evidence" value="ECO:0007669"/>
    <property type="project" value="TreeGrafter"/>
</dbReference>
<feature type="transmembrane region" description="Helical" evidence="13">
    <location>
        <begin position="603"/>
        <end position="626"/>
    </location>
</feature>
<keyword evidence="9 13" id="KW-1133">Transmembrane helix</keyword>
<keyword evidence="4" id="KW-0762">Sugar transport</keyword>
<evidence type="ECO:0000256" key="13">
    <source>
        <dbReference type="SAM" id="Phobius"/>
    </source>
</evidence>
<feature type="transmembrane region" description="Helical" evidence="13">
    <location>
        <begin position="292"/>
        <end position="317"/>
    </location>
</feature>
<dbReference type="Pfam" id="PF00358">
    <property type="entry name" value="PTS_EIIA_1"/>
    <property type="match status" value="1"/>
</dbReference>
<keyword evidence="8" id="KW-0418">Kinase</keyword>
<dbReference type="GO" id="GO:0008982">
    <property type="term" value="F:protein-N(PI)-phosphohistidine-sugar phosphotransferase activity"/>
    <property type="evidence" value="ECO:0007669"/>
    <property type="project" value="InterPro"/>
</dbReference>
<organism evidence="17 18">
    <name type="scientific">Williamsoniiplasma luminosum</name>
    <dbReference type="NCBI Taxonomy" id="214888"/>
    <lineage>
        <taxon>Bacteria</taxon>
        <taxon>Bacillati</taxon>
        <taxon>Mycoplasmatota</taxon>
        <taxon>Mollicutes</taxon>
        <taxon>Entomoplasmatales</taxon>
        <taxon>Williamsoniiplasma</taxon>
    </lineage>
</organism>
<evidence type="ECO:0000256" key="8">
    <source>
        <dbReference type="ARBA" id="ARBA00022777"/>
    </source>
</evidence>
<feature type="domain" description="PTS EIIA type-1" evidence="14">
    <location>
        <begin position="22"/>
        <end position="127"/>
    </location>
</feature>
<dbReference type="SUPFAM" id="SSF51261">
    <property type="entry name" value="Duplicated hybrid motif"/>
    <property type="match status" value="1"/>
</dbReference>
<keyword evidence="5" id="KW-0808">Transferase</keyword>
<feature type="transmembrane region" description="Helical" evidence="13">
    <location>
        <begin position="364"/>
        <end position="385"/>
    </location>
</feature>
<gene>
    <name evidence="17" type="primary">bglF</name>
    <name evidence="17" type="ORF">ELUMI_v1c08410</name>
</gene>
<feature type="transmembrane region" description="Helical" evidence="13">
    <location>
        <begin position="462"/>
        <end position="490"/>
    </location>
</feature>
<dbReference type="Proteomes" id="UP000232063">
    <property type="component" value="Chromosome"/>
</dbReference>
<comment type="subcellular location">
    <subcellularLocation>
        <location evidence="1">Cell membrane</location>
        <topology evidence="1">Multi-pass membrane protein</topology>
    </subcellularLocation>
</comment>
<dbReference type="InterPro" id="IPR018113">
    <property type="entry name" value="PTrfase_EIIB_Cys"/>
</dbReference>
<feature type="transmembrane region" description="Helical" evidence="13">
    <location>
        <begin position="337"/>
        <end position="357"/>
    </location>
</feature>
<evidence type="ECO:0000256" key="2">
    <source>
        <dbReference type="ARBA" id="ARBA00022448"/>
    </source>
</evidence>
<dbReference type="Pfam" id="PF02378">
    <property type="entry name" value="PTS_EIIC"/>
    <property type="match status" value="1"/>
</dbReference>
<feature type="coiled-coil region" evidence="12">
    <location>
        <begin position="728"/>
        <end position="823"/>
    </location>
</feature>
<evidence type="ECO:0000259" key="15">
    <source>
        <dbReference type="PROSITE" id="PS51098"/>
    </source>
</evidence>
<dbReference type="KEGG" id="elj:ELUMI_v1c08410"/>
<evidence type="ECO:0000256" key="6">
    <source>
        <dbReference type="ARBA" id="ARBA00022683"/>
    </source>
</evidence>
<evidence type="ECO:0000256" key="7">
    <source>
        <dbReference type="ARBA" id="ARBA00022692"/>
    </source>
</evidence>
<evidence type="ECO:0000256" key="12">
    <source>
        <dbReference type="SAM" id="Coils"/>
    </source>
</evidence>
<evidence type="ECO:0000256" key="1">
    <source>
        <dbReference type="ARBA" id="ARBA00004651"/>
    </source>
</evidence>
<evidence type="ECO:0000256" key="3">
    <source>
        <dbReference type="ARBA" id="ARBA00022475"/>
    </source>
</evidence>
<dbReference type="InterPro" id="IPR036878">
    <property type="entry name" value="Glu_permease_IIB"/>
</dbReference>
<dbReference type="Pfam" id="PF00367">
    <property type="entry name" value="PTS_EIIB"/>
    <property type="match status" value="1"/>
</dbReference>
<evidence type="ECO:0000256" key="9">
    <source>
        <dbReference type="ARBA" id="ARBA00022989"/>
    </source>
</evidence>
<accession>A0A2K8NUP2</accession>
<keyword evidence="18" id="KW-1185">Reference proteome</keyword>
<dbReference type="PROSITE" id="PS51093">
    <property type="entry name" value="PTS_EIIA_TYPE_1"/>
    <property type="match status" value="1"/>
</dbReference>
<feature type="domain" description="PTS EIIB type-1" evidence="15">
    <location>
        <begin position="186"/>
        <end position="268"/>
    </location>
</feature>
<sequence length="886" mass="98304">MEKIIIYSPVDGEIKPIEKISDPVFAEKMLGDGFYIEPKNKKMFSPFVKGEIVNIFDTKHAIHIKADQGPTILMHLGLDTINLAGQPFDVKVNTGQEVNLKTELVDVDWTAIKKHKLATSTPIVIDPNDNPGWTIENVKYGLVKQGEPIATLSYTQPIIKKEVYKAKPINLKEALKNGIRFSNRYEELARNIYDLVGGKTNYTRYYNCATRLRFNIKDEKLVNVNKIKKIDVVKGTSWNKGEFQVIIGGEVEKVKDGLDNYLMHLQEEPGFVLKNQKGHKEKQNFGKSIINLVRGIVLPSIPITIGVGILNALAAVLQQAGAIQNVSPSAHFGSYTLATQLVYLIAGGATLFMGIFFTYNGVKYFGGNPLLGLTMGLIFTAPVIFKGNLSYDPLTGGMSATPWSLPILTSKIDGLDFVWMKIGPSPGSLLTSSVIAYITVRAEKFAKRTFPDWSLTLSVSTFTIFIASVTAFFVVGPIMSVVEGIIAYIFSWVNKIPFGLSVAVFAFFWEILVIWGAQFALWAVLTQPMLNDPDPYIQGLKTIDIIVGGTTAVFGQVAAAMGFLFTTKNATIRQILYAGIPIGLFGIPEPEIFGINLPRVKPFFFGCAGAAIAGWVAALMGAKFYAGVNTGMGGVLSLLAANGPNGDTKSLIATLVGFILSFAIPILLTVFFCKERPSEKVGVYQATKSLNRFLINKNVTMDANLQQEVDDLKTFYNNKEVTKKIKLFENHMAKIQTLENKINILETKNLERKETLAKRFAKVQAKLEEQKNVDQIMKKLDQIVNKINTPKYDAKIAELEKMLQQARDNNAPIEAEVERLTQDNILKVKKIGDKVHKLTNSELTEKISNKYYNAINSVYINYGFTSKKDVKFSKLEKQELKATNTK</sequence>
<keyword evidence="10 13" id="KW-0472">Membrane</keyword>
<proteinExistence type="predicted"/>
<dbReference type="PROSITE" id="PS51103">
    <property type="entry name" value="PTS_EIIC_TYPE_1"/>
    <property type="match status" value="1"/>
</dbReference>
<feature type="transmembrane region" description="Helical" evidence="13">
    <location>
        <begin position="651"/>
        <end position="673"/>
    </location>
</feature>
<dbReference type="NCBIfam" id="TIGR00830">
    <property type="entry name" value="PTBA"/>
    <property type="match status" value="1"/>
</dbReference>
<dbReference type="InterPro" id="IPR003352">
    <property type="entry name" value="PTS_EIIC"/>
</dbReference>
<keyword evidence="12" id="KW-0175">Coiled coil</keyword>
<dbReference type="InterPro" id="IPR011055">
    <property type="entry name" value="Dup_hybrid_motif"/>
</dbReference>
<dbReference type="InterPro" id="IPR013013">
    <property type="entry name" value="PTS_EIIC_1"/>
</dbReference>
<reference evidence="17 18" key="1">
    <citation type="submission" date="2017-11" db="EMBL/GenBank/DDBJ databases">
        <title>Genome sequence of Entomoplasma luminosum PIMN-1 (ATCC 49195).</title>
        <authorList>
            <person name="Lo W.-S."/>
            <person name="Gasparich G.E."/>
            <person name="Kuo C.-H."/>
        </authorList>
    </citation>
    <scope>NUCLEOTIDE SEQUENCE [LARGE SCALE GENOMIC DNA]</scope>
    <source>
        <strain evidence="17 18">PIMN-1</strain>
    </source>
</reference>
<dbReference type="CDD" id="cd00212">
    <property type="entry name" value="PTS_IIB_glc"/>
    <property type="match status" value="1"/>
</dbReference>
<dbReference type="OrthoDB" id="400707at2"/>
<dbReference type="Gene3D" id="3.30.1360.60">
    <property type="entry name" value="Glucose permease domain IIB"/>
    <property type="match status" value="1"/>
</dbReference>
<dbReference type="SUPFAM" id="SSF55604">
    <property type="entry name" value="Glucose permease domain IIB"/>
    <property type="match status" value="1"/>
</dbReference>
<evidence type="ECO:0000259" key="14">
    <source>
        <dbReference type="PROSITE" id="PS51093"/>
    </source>
</evidence>
<dbReference type="PANTHER" id="PTHR30175:SF1">
    <property type="entry name" value="PTS SYSTEM ARBUTIN-, CELLOBIOSE-, AND SALICIN-SPECIFIC EIIBC COMPONENT-RELATED"/>
    <property type="match status" value="1"/>
</dbReference>
<dbReference type="PROSITE" id="PS51098">
    <property type="entry name" value="PTS_EIIB_TYPE_1"/>
    <property type="match status" value="1"/>
</dbReference>
<dbReference type="GO" id="GO:0009401">
    <property type="term" value="P:phosphoenolpyruvate-dependent sugar phosphotransferase system"/>
    <property type="evidence" value="ECO:0007669"/>
    <property type="project" value="UniProtKB-KW"/>
</dbReference>
<dbReference type="InterPro" id="IPR050558">
    <property type="entry name" value="PTS_Sugar-Specific_Components"/>
</dbReference>
<evidence type="ECO:0000256" key="10">
    <source>
        <dbReference type="ARBA" id="ARBA00023136"/>
    </source>
</evidence>